<reference evidence="1" key="1">
    <citation type="submission" date="2021-01" db="EMBL/GenBank/DDBJ databases">
        <authorList>
            <person name="Corre E."/>
            <person name="Pelletier E."/>
            <person name="Niang G."/>
            <person name="Scheremetjew M."/>
            <person name="Finn R."/>
            <person name="Kale V."/>
            <person name="Holt S."/>
            <person name="Cochrane G."/>
            <person name="Meng A."/>
            <person name="Brown T."/>
            <person name="Cohen L."/>
        </authorList>
    </citation>
    <scope>NUCLEOTIDE SEQUENCE</scope>
    <source>
        <strain evidence="1">OF101</strain>
    </source>
</reference>
<accession>A0A7S1LL57</accession>
<evidence type="ECO:0008006" key="2">
    <source>
        <dbReference type="Google" id="ProtNLM"/>
    </source>
</evidence>
<dbReference type="EMBL" id="HBGE01017350">
    <property type="protein sequence ID" value="CAD9106935.1"/>
    <property type="molecule type" value="Transcribed_RNA"/>
</dbReference>
<protein>
    <recommendedName>
        <fullName evidence="2">Ubiquitin-like domain-containing protein</fullName>
    </recommendedName>
</protein>
<organism evidence="1">
    <name type="scientific">Alexandrium catenella</name>
    <name type="common">Red tide dinoflagellate</name>
    <name type="synonym">Gonyaulax catenella</name>
    <dbReference type="NCBI Taxonomy" id="2925"/>
    <lineage>
        <taxon>Eukaryota</taxon>
        <taxon>Sar</taxon>
        <taxon>Alveolata</taxon>
        <taxon>Dinophyceae</taxon>
        <taxon>Gonyaulacales</taxon>
        <taxon>Pyrocystaceae</taxon>
        <taxon>Alexandrium</taxon>
    </lineage>
</organism>
<sequence length="346" mass="37940">MPTEEAAGHSLEPQPEDICFQVFFPSGSETQARALPGEMVHRIREAVEKERPPPAACLTKLFQAGKLLLDTTPVADLEVGQPIFAVVARETRLEVLLQAAGSCHLYEKMLGGSELVEPRIRTVGPAPCILDVLEEMVGQPPEVADLHRAEVGAPGTLQYSGRQGRLLLPSLDAAPLLRQHGAQAFEKVTICVEVNSDAFNNGLGVVLEASPLMDGTVDERGLPTYIYNGYGLSKDKRQNAVKFHPGMFKGQLRVEGTGGWGNQSVGFTPAGWTASGRRFHKLWVTLGADGSNCVRFEDPDGKVWSRNWTRQLTEGKHVPAVHAWMDTEDEHPLYVGQIMMQFHMPE</sequence>
<name>A0A7S1LL57_ALECA</name>
<gene>
    <name evidence="1" type="ORF">ACAT0790_LOCUS10333</name>
</gene>
<evidence type="ECO:0000313" key="1">
    <source>
        <dbReference type="EMBL" id="CAD9106935.1"/>
    </source>
</evidence>
<proteinExistence type="predicted"/>
<dbReference type="AlphaFoldDB" id="A0A7S1LL57"/>